<reference evidence="2 3" key="1">
    <citation type="submission" date="2016-10" db="EMBL/GenBank/DDBJ databases">
        <authorList>
            <person name="de Groot N.N."/>
        </authorList>
    </citation>
    <scope>NUCLEOTIDE SEQUENCE [LARGE SCALE GENOMIC DNA]</scope>
    <source>
        <strain evidence="2 3">CGMCC 1.5337</strain>
    </source>
</reference>
<keyword evidence="3" id="KW-1185">Reference proteome</keyword>
<feature type="transmembrane region" description="Helical" evidence="1">
    <location>
        <begin position="32"/>
        <end position="49"/>
    </location>
</feature>
<gene>
    <name evidence="2" type="ORF">SAMN04487945_2317</name>
</gene>
<name>A0A1I0Q6N1_9EURY</name>
<dbReference type="RefSeq" id="WP_089669536.1">
    <property type="nucleotide sequence ID" value="NZ_FOJA01000001.1"/>
</dbReference>
<dbReference type="Proteomes" id="UP000198518">
    <property type="component" value="Unassembled WGS sequence"/>
</dbReference>
<evidence type="ECO:0000313" key="2">
    <source>
        <dbReference type="EMBL" id="SEW22473.1"/>
    </source>
</evidence>
<protein>
    <submittedName>
        <fullName evidence="2">Uncharacterized protein</fullName>
    </submittedName>
</protein>
<sequence>MRSGTAGLLGIVLALNATLVVGALFSESALTIAVVFALDAVAGIARLLYERLAAERASTTPPAMTPLRFLESLYETVADKRGSVRVAARLPSVYPRNLPYVVDQWVVFFAVFPVVVLAWTALEPFEGGLGPTLLPAVLLVAVKHDRIVQTWAAAGRYATASARTVRPSRDIVYSTVVACVAVWWLSRTPSDPAQVTAATALFCLPKFAFECRESGVGPWPLTFDPAGGATLDPLSVPDGPPRATVQNDRGVVRAWAVHDGLSYAVLFATSLTGFLGTVAVLLSGSLRVTLWAVAIALLAAPPVAVLTVFAAVWLGHANEEYRVYDDALVAYDSLLDETQWVVPVEDISSVSVGDDPLGWTVLGLVHVLPFEKYPVVVEREDGDDVRLRALVDPAALASAVRASPRYR</sequence>
<evidence type="ECO:0000313" key="3">
    <source>
        <dbReference type="Proteomes" id="UP000198518"/>
    </source>
</evidence>
<feature type="transmembrane region" description="Helical" evidence="1">
    <location>
        <begin position="288"/>
        <end position="314"/>
    </location>
</feature>
<evidence type="ECO:0000256" key="1">
    <source>
        <dbReference type="SAM" id="Phobius"/>
    </source>
</evidence>
<dbReference type="EMBL" id="FOJA01000001">
    <property type="protein sequence ID" value="SEW22473.1"/>
    <property type="molecule type" value="Genomic_DNA"/>
</dbReference>
<accession>A0A1I0Q6N1</accession>
<keyword evidence="1" id="KW-0472">Membrane</keyword>
<feature type="transmembrane region" description="Helical" evidence="1">
    <location>
        <begin position="263"/>
        <end position="282"/>
    </location>
</feature>
<proteinExistence type="predicted"/>
<keyword evidence="1" id="KW-1133">Transmembrane helix</keyword>
<dbReference type="OrthoDB" id="248731at2157"/>
<keyword evidence="1" id="KW-0812">Transmembrane</keyword>
<dbReference type="AlphaFoldDB" id="A0A1I0Q6N1"/>
<feature type="transmembrane region" description="Helical" evidence="1">
    <location>
        <begin position="105"/>
        <end position="122"/>
    </location>
</feature>
<organism evidence="2 3">
    <name type="scientific">Halobacterium jilantaiense</name>
    <dbReference type="NCBI Taxonomy" id="355548"/>
    <lineage>
        <taxon>Archaea</taxon>
        <taxon>Methanobacteriati</taxon>
        <taxon>Methanobacteriota</taxon>
        <taxon>Stenosarchaea group</taxon>
        <taxon>Halobacteria</taxon>
        <taxon>Halobacteriales</taxon>
        <taxon>Halobacteriaceae</taxon>
        <taxon>Halobacterium</taxon>
    </lineage>
</organism>